<organism evidence="2 3">
    <name type="scientific">Arabidopsis arenosa</name>
    <name type="common">Sand rock-cress</name>
    <name type="synonym">Cardaminopsis arenosa</name>
    <dbReference type="NCBI Taxonomy" id="38785"/>
    <lineage>
        <taxon>Eukaryota</taxon>
        <taxon>Viridiplantae</taxon>
        <taxon>Streptophyta</taxon>
        <taxon>Embryophyta</taxon>
        <taxon>Tracheophyta</taxon>
        <taxon>Spermatophyta</taxon>
        <taxon>Magnoliopsida</taxon>
        <taxon>eudicotyledons</taxon>
        <taxon>Gunneridae</taxon>
        <taxon>Pentapetalae</taxon>
        <taxon>rosids</taxon>
        <taxon>malvids</taxon>
        <taxon>Brassicales</taxon>
        <taxon>Brassicaceae</taxon>
        <taxon>Camelineae</taxon>
        <taxon>Arabidopsis</taxon>
    </lineage>
</organism>
<dbReference type="EMBL" id="LR999456">
    <property type="protein sequence ID" value="CAE6114341.1"/>
    <property type="molecule type" value="Genomic_DNA"/>
</dbReference>
<evidence type="ECO:0000313" key="2">
    <source>
        <dbReference type="EMBL" id="CAE6114341.1"/>
    </source>
</evidence>
<dbReference type="Proteomes" id="UP000682877">
    <property type="component" value="Chromosome 6"/>
</dbReference>
<keyword evidence="1" id="KW-0812">Transmembrane</keyword>
<proteinExistence type="predicted"/>
<keyword evidence="1" id="KW-0472">Membrane</keyword>
<protein>
    <submittedName>
        <fullName evidence="2">Uncharacterized protein</fullName>
    </submittedName>
</protein>
<gene>
    <name evidence="2" type="ORF">AARE701A_LOCUS15837</name>
</gene>
<evidence type="ECO:0000256" key="1">
    <source>
        <dbReference type="SAM" id="Phobius"/>
    </source>
</evidence>
<reference evidence="2" key="1">
    <citation type="submission" date="2021-01" db="EMBL/GenBank/DDBJ databases">
        <authorList>
            <person name="Bezrukov I."/>
        </authorList>
    </citation>
    <scope>NUCLEOTIDE SEQUENCE</scope>
</reference>
<keyword evidence="3" id="KW-1185">Reference proteome</keyword>
<sequence>MANRPLEILTGFPAPPSSATDPPPPPSRWWTQLHSLFLRRKELTEEERSAIFKPFYYSFLTLFAVMNMFLFLDIFFCHVSFSVESISVPPSSTTWRVNLLVKKPSSCSPINYNAENVYAKLGSINAAVLKTSRKHGSHGGHTSFSVDLATGGNQSDVVAVSPRVAFELDMKLSGKKKYLAFLDEYGHYNIRCQNLTLGYQKTKCHSSFKASDSIM</sequence>
<feature type="transmembrane region" description="Helical" evidence="1">
    <location>
        <begin position="55"/>
        <end position="76"/>
    </location>
</feature>
<accession>A0A8S2AP25</accession>
<keyword evidence="1" id="KW-1133">Transmembrane helix</keyword>
<evidence type="ECO:0000313" key="3">
    <source>
        <dbReference type="Proteomes" id="UP000682877"/>
    </source>
</evidence>
<dbReference type="AlphaFoldDB" id="A0A8S2AP25"/>
<name>A0A8S2AP25_ARAAE</name>